<dbReference type="RefSeq" id="WP_227709202.1">
    <property type="nucleotide sequence ID" value="NZ_JAJEQX010000058.1"/>
</dbReference>
<sequence length="229" mass="26215">MIKLSKGIKPKVLVDNASQWTTEYLTCLNANLKPSDTIAHRYNNTEIKNALEKETHGKCAYCESKIKHIEFGDIEHILPKKKTARPDLYVEWTNLTLACEVCNRINKKDYYDPQIPLINPYIDNPDDFFLFIGTIISARDNNSRGYVTESTLDLNRSDLVVRRNERLQSVNKLLFSWQQATDPTIKKTLANELKRECAVDKEYSAFVRHCKQPLSAASRAAFPGQSGPY</sequence>
<keyword evidence="2" id="KW-0378">Hydrolase</keyword>
<evidence type="ECO:0000259" key="1">
    <source>
        <dbReference type="Pfam" id="PF01844"/>
    </source>
</evidence>
<dbReference type="GO" id="GO:0004519">
    <property type="term" value="F:endonuclease activity"/>
    <property type="evidence" value="ECO:0007669"/>
    <property type="project" value="UniProtKB-KW"/>
</dbReference>
<dbReference type="InterPro" id="IPR002711">
    <property type="entry name" value="HNH"/>
</dbReference>
<dbReference type="Pfam" id="PF01844">
    <property type="entry name" value="HNH"/>
    <property type="match status" value="1"/>
</dbReference>
<feature type="domain" description="HNH" evidence="1">
    <location>
        <begin position="59"/>
        <end position="106"/>
    </location>
</feature>
<gene>
    <name evidence="2" type="ORF">LKD70_17760</name>
</gene>
<dbReference type="CDD" id="cd00085">
    <property type="entry name" value="HNHc"/>
    <property type="match status" value="1"/>
</dbReference>
<evidence type="ECO:0000313" key="2">
    <source>
        <dbReference type="EMBL" id="MCC2256229.1"/>
    </source>
</evidence>
<accession>A0ABS8G5L9</accession>
<reference evidence="2 3" key="1">
    <citation type="submission" date="2021-10" db="EMBL/GenBank/DDBJ databases">
        <title>Anaerobic single-cell dispensing facilitates the cultivation of human gut bacteria.</title>
        <authorList>
            <person name="Afrizal A."/>
        </authorList>
    </citation>
    <scope>NUCLEOTIDE SEQUENCE [LARGE SCALE GENOMIC DNA]</scope>
    <source>
        <strain evidence="2 3">CLA-AA-H200</strain>
    </source>
</reference>
<evidence type="ECO:0000313" key="3">
    <source>
        <dbReference type="Proteomes" id="UP001198151"/>
    </source>
</evidence>
<protein>
    <submittedName>
        <fullName evidence="2">HNH endonuclease</fullName>
    </submittedName>
</protein>
<dbReference type="EMBL" id="JAJEQX010000058">
    <property type="protein sequence ID" value="MCC2256229.1"/>
    <property type="molecule type" value="Genomic_DNA"/>
</dbReference>
<proteinExistence type="predicted"/>
<dbReference type="InterPro" id="IPR003615">
    <property type="entry name" value="HNH_nuc"/>
</dbReference>
<organism evidence="2 3">
    <name type="scientific">Ruminococcus turbiniformis</name>
    <dbReference type="NCBI Taxonomy" id="2881258"/>
    <lineage>
        <taxon>Bacteria</taxon>
        <taxon>Bacillati</taxon>
        <taxon>Bacillota</taxon>
        <taxon>Clostridia</taxon>
        <taxon>Eubacteriales</taxon>
        <taxon>Oscillospiraceae</taxon>
        <taxon>Ruminococcus</taxon>
    </lineage>
</organism>
<dbReference type="Proteomes" id="UP001198151">
    <property type="component" value="Unassembled WGS sequence"/>
</dbReference>
<name>A0ABS8G5L9_9FIRM</name>
<keyword evidence="3" id="KW-1185">Reference proteome</keyword>
<dbReference type="Gene3D" id="1.10.30.50">
    <property type="match status" value="1"/>
</dbReference>
<keyword evidence="2" id="KW-0540">Nuclease</keyword>
<comment type="caution">
    <text evidence="2">The sequence shown here is derived from an EMBL/GenBank/DDBJ whole genome shotgun (WGS) entry which is preliminary data.</text>
</comment>
<keyword evidence="2" id="KW-0255">Endonuclease</keyword>